<dbReference type="InterPro" id="IPR004405">
    <property type="entry name" value="TF_pelota"/>
</dbReference>
<dbReference type="InterPro" id="IPR042226">
    <property type="entry name" value="eFR1_2_sf"/>
</dbReference>
<dbReference type="EMBL" id="CM035435">
    <property type="protein sequence ID" value="KAH7290900.1"/>
    <property type="molecule type" value="Genomic_DNA"/>
</dbReference>
<dbReference type="InterPro" id="IPR005142">
    <property type="entry name" value="eRF1_3"/>
</dbReference>
<dbReference type="PANTHER" id="PTHR10853">
    <property type="entry name" value="PELOTA"/>
    <property type="match status" value="1"/>
</dbReference>
<comment type="cofactor">
    <cofactor evidence="1 6">
        <name>a divalent metal cation</name>
        <dbReference type="ChEBI" id="CHEBI:60240"/>
    </cofactor>
</comment>
<dbReference type="SUPFAM" id="SSF159065">
    <property type="entry name" value="Dom34/Pelota N-terminal domain-like"/>
    <property type="match status" value="1"/>
</dbReference>
<dbReference type="GO" id="GO:0046872">
    <property type="term" value="F:metal ion binding"/>
    <property type="evidence" value="ECO:0007669"/>
    <property type="project" value="UniProtKB-KW"/>
</dbReference>
<dbReference type="SUPFAM" id="SSF53137">
    <property type="entry name" value="Translational machinery components"/>
    <property type="match status" value="1"/>
</dbReference>
<proteinExistence type="inferred from homology"/>
<dbReference type="GO" id="GO:0070966">
    <property type="term" value="P:nuclear-transcribed mRNA catabolic process, no-go decay"/>
    <property type="evidence" value="ECO:0007669"/>
    <property type="project" value="InterPro"/>
</dbReference>
<dbReference type="Gene3D" id="2.30.30.870">
    <property type="entry name" value="Pelota, domain A"/>
    <property type="match status" value="1"/>
</dbReference>
<comment type="function">
    <text evidence="6">Component of the Pelota-HBS1L complex, a complex that recognizes stalled ribosomes and triggers the No-Go Decay (NGD) pathway. In the Pelota-HBS1L complex, pelo recognizes ribosomes stalled at the 3' end of an mRNA and engages stalled ribosomes by destabilizing mRNA in the mRNA channel.</text>
</comment>
<accession>A0A8T2R4G0</accession>
<dbReference type="Gene3D" id="3.30.1330.30">
    <property type="match status" value="1"/>
</dbReference>
<evidence type="ECO:0000256" key="4">
    <source>
        <dbReference type="ARBA" id="ARBA00022490"/>
    </source>
</evidence>
<gene>
    <name evidence="8" type="ORF">KP509_30G068600</name>
</gene>
<dbReference type="OMA" id="DDLWHLK"/>
<comment type="subcellular location">
    <subcellularLocation>
        <location evidence="2 6">Cytoplasm</location>
    </subcellularLocation>
</comment>
<dbReference type="InterPro" id="IPR029064">
    <property type="entry name" value="Ribosomal_eL30-like_sf"/>
</dbReference>
<protein>
    <recommendedName>
        <fullName evidence="6">Protein pelota homolog</fullName>
    </recommendedName>
</protein>
<comment type="similarity">
    <text evidence="3 6">Belongs to the eukaryotic release factor 1 family. Pelota subfamily.</text>
</comment>
<dbReference type="FunFam" id="3.30.420.60:FF:000002">
    <property type="entry name" value="Protein pelota homolog"/>
    <property type="match status" value="1"/>
</dbReference>
<evidence type="ECO:0000256" key="6">
    <source>
        <dbReference type="RuleBase" id="RU362019"/>
    </source>
</evidence>
<dbReference type="Proteomes" id="UP000825935">
    <property type="component" value="Chromosome 30"/>
</dbReference>
<dbReference type="GO" id="GO:0070481">
    <property type="term" value="P:nuclear-transcribed mRNA catabolic process, non-stop decay"/>
    <property type="evidence" value="ECO:0007669"/>
    <property type="project" value="InterPro"/>
</dbReference>
<evidence type="ECO:0000313" key="8">
    <source>
        <dbReference type="EMBL" id="KAH7290900.1"/>
    </source>
</evidence>
<dbReference type="AlphaFoldDB" id="A0A8T2R4G0"/>
<keyword evidence="5 6" id="KW-0479">Metal-binding</keyword>
<keyword evidence="4 6" id="KW-0963">Cytoplasm</keyword>
<dbReference type="GO" id="GO:0071025">
    <property type="term" value="P:RNA surveillance"/>
    <property type="evidence" value="ECO:0007669"/>
    <property type="project" value="InterPro"/>
</dbReference>
<name>A0A8T2R4G0_CERRI</name>
<evidence type="ECO:0000259" key="7">
    <source>
        <dbReference type="SMART" id="SM01194"/>
    </source>
</evidence>
<dbReference type="Pfam" id="PF03465">
    <property type="entry name" value="eRF1_3"/>
    <property type="match status" value="1"/>
</dbReference>
<sequence length="378" mass="42341">MKLRHRDYILNGPGVVKLTPENPEDMWYAYNLIAVGDRLAASTIRKVQRETSSGTREAERVHTRLEIEVEAVDYDNVANVLRIRGKNVTENEHVKLGAYHTLEIDQQRPFSLSKDIWDSIAIDTLKWACDPAATSEVAAVMIQEGLAYVCLVGQSVTTTKMKIETSIPRKHGPAIAGYEKAINKFLENVLQAVLRHVDFSIVRCLIIAGPGFTKDQFHNYMFSEATKRELRVIIENKSKIVLVHASSGYKHALKEVLSAPSVMNLIMDTKAAKEVKALKEFFDMLSNDPLRAIYGPKEVEIAHDRLAIQTLLLSDELFRNADIPTRRKYVDLTDSVKSSGGDVHIFSSMHVSGEQLGQLSGIAAILRFPLPDLEDMDL</sequence>
<dbReference type="InterPro" id="IPR058547">
    <property type="entry name" value="Pelota_N"/>
</dbReference>
<dbReference type="SUPFAM" id="SSF55315">
    <property type="entry name" value="L30e-like"/>
    <property type="match status" value="1"/>
</dbReference>
<dbReference type="Pfam" id="PF03464">
    <property type="entry name" value="eRF1_2"/>
    <property type="match status" value="1"/>
</dbReference>
<dbReference type="PANTHER" id="PTHR10853:SF0">
    <property type="entry name" value="PROTEIN PELOTA HOMOLOG"/>
    <property type="match status" value="1"/>
</dbReference>
<evidence type="ECO:0000313" key="9">
    <source>
        <dbReference type="Proteomes" id="UP000825935"/>
    </source>
</evidence>
<dbReference type="Pfam" id="PF26356">
    <property type="entry name" value="Pelota_N"/>
    <property type="match status" value="1"/>
</dbReference>
<comment type="caution">
    <text evidence="8">The sequence shown here is derived from an EMBL/GenBank/DDBJ whole genome shotgun (WGS) entry which is preliminary data.</text>
</comment>
<dbReference type="GO" id="GO:0005737">
    <property type="term" value="C:cytoplasm"/>
    <property type="evidence" value="ECO:0007669"/>
    <property type="project" value="UniProtKB-SubCell"/>
</dbReference>
<dbReference type="FunFam" id="2.30.30.870:FF:000001">
    <property type="entry name" value="Protein pelota homolog"/>
    <property type="match status" value="1"/>
</dbReference>
<dbReference type="NCBIfam" id="TIGR00111">
    <property type="entry name" value="pelota"/>
    <property type="match status" value="1"/>
</dbReference>
<evidence type="ECO:0000256" key="3">
    <source>
        <dbReference type="ARBA" id="ARBA00009504"/>
    </source>
</evidence>
<evidence type="ECO:0000256" key="2">
    <source>
        <dbReference type="ARBA" id="ARBA00004496"/>
    </source>
</evidence>
<reference evidence="8" key="1">
    <citation type="submission" date="2021-08" db="EMBL/GenBank/DDBJ databases">
        <title>WGS assembly of Ceratopteris richardii.</title>
        <authorList>
            <person name="Marchant D.B."/>
            <person name="Chen G."/>
            <person name="Jenkins J."/>
            <person name="Shu S."/>
            <person name="Leebens-Mack J."/>
            <person name="Grimwood J."/>
            <person name="Schmutz J."/>
            <person name="Soltis P."/>
            <person name="Soltis D."/>
            <person name="Chen Z.-H."/>
        </authorList>
    </citation>
    <scope>NUCLEOTIDE SEQUENCE</scope>
    <source>
        <strain evidence="8">Whitten #5841</strain>
        <tissue evidence="8">Leaf</tissue>
    </source>
</reference>
<organism evidence="8 9">
    <name type="scientific">Ceratopteris richardii</name>
    <name type="common">Triangle waterfern</name>
    <dbReference type="NCBI Taxonomy" id="49495"/>
    <lineage>
        <taxon>Eukaryota</taxon>
        <taxon>Viridiplantae</taxon>
        <taxon>Streptophyta</taxon>
        <taxon>Embryophyta</taxon>
        <taxon>Tracheophyta</taxon>
        <taxon>Polypodiopsida</taxon>
        <taxon>Polypodiidae</taxon>
        <taxon>Polypodiales</taxon>
        <taxon>Pteridineae</taxon>
        <taxon>Pteridaceae</taxon>
        <taxon>Parkerioideae</taxon>
        <taxon>Ceratopteris</taxon>
    </lineage>
</organism>
<dbReference type="SMART" id="SM01194">
    <property type="entry name" value="eRF1_1"/>
    <property type="match status" value="1"/>
</dbReference>
<dbReference type="Gene3D" id="3.30.420.60">
    <property type="entry name" value="eRF1 domain 2"/>
    <property type="match status" value="1"/>
</dbReference>
<evidence type="ECO:0000256" key="5">
    <source>
        <dbReference type="ARBA" id="ARBA00022723"/>
    </source>
</evidence>
<feature type="domain" description="eRF1/Pelota-like N-terminal" evidence="7">
    <location>
        <begin position="1"/>
        <end position="130"/>
    </location>
</feature>
<dbReference type="GO" id="GO:0032790">
    <property type="term" value="P:ribosome disassembly"/>
    <property type="evidence" value="ECO:0007669"/>
    <property type="project" value="TreeGrafter"/>
</dbReference>
<keyword evidence="9" id="KW-1185">Reference proteome</keyword>
<dbReference type="OrthoDB" id="10249111at2759"/>
<dbReference type="InterPro" id="IPR005140">
    <property type="entry name" value="eRF1_Pelota-like_N"/>
</dbReference>
<dbReference type="InterPro" id="IPR038069">
    <property type="entry name" value="Pelota/DOM34_N"/>
</dbReference>
<dbReference type="InterPro" id="IPR005141">
    <property type="entry name" value="eRF1_2"/>
</dbReference>
<dbReference type="FunFam" id="3.30.1330.30:FF:000008">
    <property type="entry name" value="Protein pelota homolog"/>
    <property type="match status" value="1"/>
</dbReference>
<evidence type="ECO:0000256" key="1">
    <source>
        <dbReference type="ARBA" id="ARBA00001968"/>
    </source>
</evidence>
<dbReference type="GO" id="GO:0070651">
    <property type="term" value="P:nonfunctional rRNA decay"/>
    <property type="evidence" value="ECO:0007669"/>
    <property type="project" value="TreeGrafter"/>
</dbReference>